<feature type="region of interest" description="Disordered" evidence="4">
    <location>
        <begin position="479"/>
        <end position="504"/>
    </location>
</feature>
<gene>
    <name evidence="5" type="ORF">GQ43DRAFT_412879</name>
</gene>
<keyword evidence="6" id="KW-1185">Reference proteome</keyword>
<dbReference type="PANTHER" id="PTHR13471">
    <property type="entry name" value="TETRATRICOPEPTIDE-LIKE HELICAL"/>
    <property type="match status" value="1"/>
</dbReference>
<dbReference type="GO" id="GO:0031048">
    <property type="term" value="P:regulatory ncRNA-mediated heterochromatin formation"/>
    <property type="evidence" value="ECO:0007669"/>
    <property type="project" value="TreeGrafter"/>
</dbReference>
<dbReference type="OrthoDB" id="297219at2759"/>
<evidence type="ECO:0000313" key="6">
    <source>
        <dbReference type="Proteomes" id="UP000799536"/>
    </source>
</evidence>
<sequence length="1084" mass="124415">MDNKSIPKFASFRSKPSSPKPRPDREQSPSRESRHQQQNYEQKHRISGYKHSGRLREETSRDVTRRDRKRPPDEESSHRRHGESHRNEPKEPIDRKQPRENQCKKDYFSEANTVYITDRKGDPENVTYGIPNRYRVPAYRRYGGGCILGLSTDRRIDRSLTTENIIAISSERGGPQERPFARKPGKKYDIEPARVLMAASDNTLEKDLDYISIGKSRKRKRNEDSADSGDEKDYRILDMPAESEDELSNIESKDGPDISGLATNSHSETTQRNAILTDRTREHPQDLQAWLDLIDHQESMILLGRSSSASDLSSSDQRSLAEVRLSIYEQALRHIGTNKPNQITLQLGLMAEASKLWDTRRISQKWKELLVKYPATADIWIKHLDFVQTNFVDFTYEICKATFRDALESLCPPGHSDHSLFLYLMLRMTTMMKEAGYQELAIAIWQAFLEFHLLRRDGGTITDFEEFWESEVPRIGEQGAKGWSDFNPNQPSDPPPRINSLTQEPQTGSKWELFHRRELNHMSLLRLPGRTTDEIGEDDPYHLVLFSDIDEWLRLLPQDLLGFDLVQAFLCFNHLPQLPYANVSHSSWWLDPFLQDTRLDIQEYHLNGSSEATPASQSVADLICEFGNSPVNNFQMTTDLLFDQSLKQTPGSTDLDFVRCVLKLLATRLQAEDIAIYLLAFELRHFPSDVVKTAKQLLTSRQSCLPLYNAYGLVESRKGNREKADLVFRTALSMNKTPDAFSIPGHLDLFESWIWEAFQRGEKEEALRRLVSTHEEYPKGEHPDPTAILRAKMYLTSLTDRSLAHSDLSTAIKATALQSLLTYLTSSDPLETALDTRSILSSYFQSHNLASSPEAEMHAQSLVRLLKSHLVLRSSYKPAYLRDILETELRKFPENTILLSLYAVNEARFRLDDRVRGVVADAMSAGSGRQTERSIVGWMWGVWFEIKRMERGGGTVESVRAVFSRAEESNAGRACGALWRDRVEFETACLKAEKAKQALRAADWKQNKRKHTNKIKEDRSKDSDSEALRASFLKGITRLPWCKEFVIRAFSEGIRENLSKEELGRCYHVLLEKELRLYTEVEDI</sequence>
<feature type="compositionally biased region" description="Polar residues" evidence="4">
    <location>
        <begin position="261"/>
        <end position="273"/>
    </location>
</feature>
<feature type="region of interest" description="Disordered" evidence="4">
    <location>
        <begin position="216"/>
        <end position="273"/>
    </location>
</feature>
<feature type="region of interest" description="Disordered" evidence="4">
    <location>
        <begin position="1"/>
        <end position="106"/>
    </location>
</feature>
<dbReference type="Proteomes" id="UP000799536">
    <property type="component" value="Unassembled WGS sequence"/>
</dbReference>
<evidence type="ECO:0000256" key="4">
    <source>
        <dbReference type="SAM" id="MobiDB-lite"/>
    </source>
</evidence>
<feature type="compositionally biased region" description="Basic and acidic residues" evidence="4">
    <location>
        <begin position="21"/>
        <end position="35"/>
    </location>
</feature>
<feature type="compositionally biased region" description="Low complexity" evidence="4">
    <location>
        <begin position="7"/>
        <end position="17"/>
    </location>
</feature>
<feature type="compositionally biased region" description="Basic and acidic residues" evidence="4">
    <location>
        <begin position="54"/>
        <end position="77"/>
    </location>
</feature>
<comment type="caution">
    <text evidence="5">The sequence shown here is derived from an EMBL/GenBank/DDBJ whole genome shotgun (WGS) entry which is preliminary data.</text>
</comment>
<evidence type="ECO:0000313" key="5">
    <source>
        <dbReference type="EMBL" id="KAF2202854.1"/>
    </source>
</evidence>
<feature type="compositionally biased region" description="Basic and acidic residues" evidence="4">
    <location>
        <begin position="221"/>
        <end position="236"/>
    </location>
</feature>
<protein>
    <submittedName>
        <fullName evidence="5">DUF1740-domain-containing protein</fullName>
    </submittedName>
</protein>
<proteinExistence type="inferred from homology"/>
<dbReference type="Gene3D" id="1.25.40.10">
    <property type="entry name" value="Tetratricopeptide repeat domain"/>
    <property type="match status" value="2"/>
</dbReference>
<evidence type="ECO:0000256" key="3">
    <source>
        <dbReference type="ARBA" id="ARBA00023242"/>
    </source>
</evidence>
<comment type="subcellular location">
    <subcellularLocation>
        <location evidence="1">Nucleus</location>
    </subcellularLocation>
</comment>
<evidence type="ECO:0000256" key="2">
    <source>
        <dbReference type="ARBA" id="ARBA00009265"/>
    </source>
</evidence>
<dbReference type="AlphaFoldDB" id="A0A9P4MRC7"/>
<evidence type="ECO:0000256" key="1">
    <source>
        <dbReference type="ARBA" id="ARBA00004123"/>
    </source>
</evidence>
<name>A0A9P4MRC7_9PLEO</name>
<feature type="compositionally biased region" description="Basic and acidic residues" evidence="4">
    <location>
        <begin position="84"/>
        <end position="106"/>
    </location>
</feature>
<dbReference type="PANTHER" id="PTHR13471:SF0">
    <property type="entry name" value="NUCLEAR EXOSOME REGULATOR NRDE2"/>
    <property type="match status" value="1"/>
</dbReference>
<dbReference type="GO" id="GO:1902369">
    <property type="term" value="P:negative regulation of RNA catabolic process"/>
    <property type="evidence" value="ECO:0007669"/>
    <property type="project" value="TreeGrafter"/>
</dbReference>
<organism evidence="5 6">
    <name type="scientific">Delitschia confertaspora ATCC 74209</name>
    <dbReference type="NCBI Taxonomy" id="1513339"/>
    <lineage>
        <taxon>Eukaryota</taxon>
        <taxon>Fungi</taxon>
        <taxon>Dikarya</taxon>
        <taxon>Ascomycota</taxon>
        <taxon>Pezizomycotina</taxon>
        <taxon>Dothideomycetes</taxon>
        <taxon>Pleosporomycetidae</taxon>
        <taxon>Pleosporales</taxon>
        <taxon>Delitschiaceae</taxon>
        <taxon>Delitschia</taxon>
    </lineage>
</organism>
<dbReference type="GO" id="GO:0071013">
    <property type="term" value="C:catalytic step 2 spliceosome"/>
    <property type="evidence" value="ECO:0007669"/>
    <property type="project" value="TreeGrafter"/>
</dbReference>
<dbReference type="InterPro" id="IPR013633">
    <property type="entry name" value="NRDE-2"/>
</dbReference>
<comment type="similarity">
    <text evidence="2">Belongs to the NRDE2 family.</text>
</comment>
<dbReference type="InterPro" id="IPR011990">
    <property type="entry name" value="TPR-like_helical_dom_sf"/>
</dbReference>
<dbReference type="SUPFAM" id="SSF48452">
    <property type="entry name" value="TPR-like"/>
    <property type="match status" value="1"/>
</dbReference>
<reference evidence="5" key="1">
    <citation type="journal article" date="2020" name="Stud. Mycol.">
        <title>101 Dothideomycetes genomes: a test case for predicting lifestyles and emergence of pathogens.</title>
        <authorList>
            <person name="Haridas S."/>
            <person name="Albert R."/>
            <person name="Binder M."/>
            <person name="Bloem J."/>
            <person name="Labutti K."/>
            <person name="Salamov A."/>
            <person name="Andreopoulos B."/>
            <person name="Baker S."/>
            <person name="Barry K."/>
            <person name="Bills G."/>
            <person name="Bluhm B."/>
            <person name="Cannon C."/>
            <person name="Castanera R."/>
            <person name="Culley D."/>
            <person name="Daum C."/>
            <person name="Ezra D."/>
            <person name="Gonzalez J."/>
            <person name="Henrissat B."/>
            <person name="Kuo A."/>
            <person name="Liang C."/>
            <person name="Lipzen A."/>
            <person name="Lutzoni F."/>
            <person name="Magnuson J."/>
            <person name="Mondo S."/>
            <person name="Nolan M."/>
            <person name="Ohm R."/>
            <person name="Pangilinan J."/>
            <person name="Park H.-J."/>
            <person name="Ramirez L."/>
            <person name="Alfaro M."/>
            <person name="Sun H."/>
            <person name="Tritt A."/>
            <person name="Yoshinaga Y."/>
            <person name="Zwiers L.-H."/>
            <person name="Turgeon B."/>
            <person name="Goodwin S."/>
            <person name="Spatafora J."/>
            <person name="Crous P."/>
            <person name="Grigoriev I."/>
        </authorList>
    </citation>
    <scope>NUCLEOTIDE SEQUENCE</scope>
    <source>
        <strain evidence="5">ATCC 74209</strain>
    </source>
</reference>
<dbReference type="Pfam" id="PF08424">
    <property type="entry name" value="NRDE-2"/>
    <property type="match status" value="1"/>
</dbReference>
<dbReference type="EMBL" id="ML993922">
    <property type="protein sequence ID" value="KAF2202854.1"/>
    <property type="molecule type" value="Genomic_DNA"/>
</dbReference>
<keyword evidence="3" id="KW-0539">Nucleus</keyword>
<accession>A0A9P4MRC7</accession>